<dbReference type="RefSeq" id="WP_205682184.1">
    <property type="nucleotide sequence ID" value="NZ_CP070968.1"/>
</dbReference>
<dbReference type="SUPFAM" id="SSF51735">
    <property type="entry name" value="NAD(P)-binding Rossmann-fold domains"/>
    <property type="match status" value="1"/>
</dbReference>
<accession>A0ABX7LRH2</accession>
<dbReference type="EMBL" id="CP070968">
    <property type="protein sequence ID" value="QSF54749.1"/>
    <property type="molecule type" value="Genomic_DNA"/>
</dbReference>
<proteinExistence type="predicted"/>
<sequence>MTDPILMLGGTGVMGTAIARLLRAAHPHLPLLIAARGFGRAKRLADELGNAQAIEADVDLPNLGLSASVRFSAVAVLLRDLGYNSIRAAQARGVPIVLISEAAFELAPIAALFARGPSRSAIVMMGHSHGGIPMLLAASRLPEYRNVQAVRVGVVFDPEDPLPPGAQIDMERIAGSGPPPLALRQGRWSWLGVGETAGHVVTTARGDRLEAEAYGLPDILSLADLAPGADITLLGAEGRTARGSDGRPGHEVTIEIDGEDLSGRPSLRRWRLIDPEGNAMLGARGIALALERLSGITGQTPDPGLYFPEKLILPKDAVERLSLWGMDLVEETVS</sequence>
<gene>
    <name evidence="1" type="ORF">JX001_02705</name>
</gene>
<dbReference type="Gene3D" id="3.40.50.720">
    <property type="entry name" value="NAD(P)-binding Rossmann-like Domain"/>
    <property type="match status" value="1"/>
</dbReference>
<dbReference type="InterPro" id="IPR036291">
    <property type="entry name" value="NAD(P)-bd_dom_sf"/>
</dbReference>
<keyword evidence="2" id="KW-1185">Reference proteome</keyword>
<evidence type="ECO:0008006" key="3">
    <source>
        <dbReference type="Google" id="ProtNLM"/>
    </source>
</evidence>
<evidence type="ECO:0000313" key="1">
    <source>
        <dbReference type="EMBL" id="QSF54749.1"/>
    </source>
</evidence>
<reference evidence="1 2" key="1">
    <citation type="submission" date="2021-02" db="EMBL/GenBank/DDBJ databases">
        <title>Brevundimonas sp. CS1 genome sequence.</title>
        <authorList>
            <person name="Lee K."/>
            <person name="Choi Y.-J."/>
            <person name="Son H.-R."/>
        </authorList>
    </citation>
    <scope>NUCLEOTIDE SEQUENCE [LARGE SCALE GENOMIC DNA]</scope>
    <source>
        <strain evidence="1 2">CS1</strain>
    </source>
</reference>
<protein>
    <recommendedName>
        <fullName evidence="3">Saccharopine dehydrogenase</fullName>
    </recommendedName>
</protein>
<evidence type="ECO:0000313" key="2">
    <source>
        <dbReference type="Proteomes" id="UP000662957"/>
    </source>
</evidence>
<dbReference type="Proteomes" id="UP000662957">
    <property type="component" value="Chromosome"/>
</dbReference>
<name>A0ABX7LRH2_9CAUL</name>
<organism evidence="1 2">
    <name type="scientific">Brevundimonas fontaquae</name>
    <dbReference type="NCBI Taxonomy" id="2813778"/>
    <lineage>
        <taxon>Bacteria</taxon>
        <taxon>Pseudomonadati</taxon>
        <taxon>Pseudomonadota</taxon>
        <taxon>Alphaproteobacteria</taxon>
        <taxon>Caulobacterales</taxon>
        <taxon>Caulobacteraceae</taxon>
        <taxon>Brevundimonas</taxon>
    </lineage>
</organism>